<evidence type="ECO:0000256" key="4">
    <source>
        <dbReference type="ARBA" id="ARBA00022692"/>
    </source>
</evidence>
<keyword evidence="7" id="KW-0406">Ion transport</keyword>
<evidence type="ECO:0000313" key="13">
    <source>
        <dbReference type="EMBL" id="EEF33127.1"/>
    </source>
</evidence>
<dbReference type="Pfam" id="PF23259">
    <property type="entry name" value="CHX17_C"/>
    <property type="match status" value="1"/>
</dbReference>
<gene>
    <name evidence="13" type="ORF">RCOM_0660940</name>
</gene>
<dbReference type="GO" id="GO:1902600">
    <property type="term" value="P:proton transmembrane transport"/>
    <property type="evidence" value="ECO:0007669"/>
    <property type="project" value="InterPro"/>
</dbReference>
<feature type="transmembrane region" description="Helical" evidence="10">
    <location>
        <begin position="75"/>
        <end position="92"/>
    </location>
</feature>
<dbReference type="InterPro" id="IPR038770">
    <property type="entry name" value="Na+/solute_symporter_sf"/>
</dbReference>
<feature type="domain" description="Cation/H+ exchanger transmembrane" evidence="11">
    <location>
        <begin position="56"/>
        <end position="432"/>
    </location>
</feature>
<dbReference type="InterPro" id="IPR057290">
    <property type="entry name" value="CHX17_C"/>
</dbReference>
<protein>
    <submittedName>
        <fullName evidence="13">K(+)/H(+) antiporter, putative</fullName>
    </submittedName>
</protein>
<dbReference type="InterPro" id="IPR006153">
    <property type="entry name" value="Cation/H_exchanger_TM"/>
</dbReference>
<dbReference type="GO" id="GO:0098662">
    <property type="term" value="P:inorganic cation transmembrane transport"/>
    <property type="evidence" value="ECO:0000318"/>
    <property type="project" value="GO_Central"/>
</dbReference>
<evidence type="ECO:0000313" key="14">
    <source>
        <dbReference type="Proteomes" id="UP000008311"/>
    </source>
</evidence>
<dbReference type="KEGG" id="rcu:8285144"/>
<feature type="transmembrane region" description="Helical" evidence="10">
    <location>
        <begin position="356"/>
        <end position="381"/>
    </location>
</feature>
<dbReference type="GO" id="GO:0016020">
    <property type="term" value="C:membrane"/>
    <property type="evidence" value="ECO:0007669"/>
    <property type="project" value="UniProtKB-SubCell"/>
</dbReference>
<dbReference type="Proteomes" id="UP000008311">
    <property type="component" value="Unassembled WGS sequence"/>
</dbReference>
<dbReference type="Gene3D" id="1.20.1530.20">
    <property type="match status" value="1"/>
</dbReference>
<comment type="similarity">
    <text evidence="9">Belongs to the monovalent cation:proton antiporter 2 (CPA2) transporter (TC 2.A.37) family. CHX (TC 2.A.37.4) subfamily.</text>
</comment>
<name>B9STD0_RICCO</name>
<feature type="transmembrane region" description="Helical" evidence="10">
    <location>
        <begin position="112"/>
        <end position="129"/>
    </location>
</feature>
<proteinExistence type="inferred from homology"/>
<keyword evidence="2" id="KW-0813">Transport</keyword>
<organism evidence="13 14">
    <name type="scientific">Ricinus communis</name>
    <name type="common">Castor bean</name>
    <dbReference type="NCBI Taxonomy" id="3988"/>
    <lineage>
        <taxon>Eukaryota</taxon>
        <taxon>Viridiplantae</taxon>
        <taxon>Streptophyta</taxon>
        <taxon>Embryophyta</taxon>
        <taxon>Tracheophyta</taxon>
        <taxon>Spermatophyta</taxon>
        <taxon>Magnoliopsida</taxon>
        <taxon>eudicotyledons</taxon>
        <taxon>Gunneridae</taxon>
        <taxon>Pentapetalae</taxon>
        <taxon>rosids</taxon>
        <taxon>fabids</taxon>
        <taxon>Malpighiales</taxon>
        <taxon>Euphorbiaceae</taxon>
        <taxon>Acalyphoideae</taxon>
        <taxon>Acalypheae</taxon>
        <taxon>Ricinus</taxon>
    </lineage>
</organism>
<keyword evidence="8 10" id="KW-0472">Membrane</keyword>
<feature type="transmembrane region" description="Helical" evidence="10">
    <location>
        <begin position="327"/>
        <end position="344"/>
    </location>
</feature>
<dbReference type="GO" id="GO:0012505">
    <property type="term" value="C:endomembrane system"/>
    <property type="evidence" value="ECO:0000318"/>
    <property type="project" value="GO_Central"/>
</dbReference>
<feature type="transmembrane region" description="Helical" evidence="10">
    <location>
        <begin position="277"/>
        <end position="298"/>
    </location>
</feature>
<feature type="domain" description="Cation/H(+) antiporter C-terminal" evidence="12">
    <location>
        <begin position="636"/>
        <end position="776"/>
    </location>
</feature>
<evidence type="ECO:0000256" key="1">
    <source>
        <dbReference type="ARBA" id="ARBA00004141"/>
    </source>
</evidence>
<keyword evidence="3" id="KW-0633">Potassium transport</keyword>
<feature type="transmembrane region" description="Helical" evidence="10">
    <location>
        <begin position="419"/>
        <end position="438"/>
    </location>
</feature>
<evidence type="ECO:0000256" key="3">
    <source>
        <dbReference type="ARBA" id="ARBA00022538"/>
    </source>
</evidence>
<evidence type="ECO:0000256" key="9">
    <source>
        <dbReference type="ARBA" id="ARBA00038341"/>
    </source>
</evidence>
<dbReference type="InParanoid" id="B9STD0"/>
<dbReference type="AlphaFoldDB" id="B9STD0"/>
<dbReference type="PANTHER" id="PTHR32468">
    <property type="entry name" value="CATION/H + ANTIPORTER"/>
    <property type="match status" value="1"/>
</dbReference>
<feature type="transmembrane region" description="Helical" evidence="10">
    <location>
        <begin position="141"/>
        <end position="164"/>
    </location>
</feature>
<keyword evidence="4 10" id="KW-0812">Transmembrane</keyword>
<dbReference type="eggNOG" id="KOG1650">
    <property type="taxonomic scope" value="Eukaryota"/>
</dbReference>
<feature type="transmembrane region" description="Helical" evidence="10">
    <location>
        <begin position="236"/>
        <end position="257"/>
    </location>
</feature>
<reference evidence="14" key="1">
    <citation type="journal article" date="2010" name="Nat. Biotechnol.">
        <title>Draft genome sequence of the oilseed species Ricinus communis.</title>
        <authorList>
            <person name="Chan A.P."/>
            <person name="Crabtree J."/>
            <person name="Zhao Q."/>
            <person name="Lorenzi H."/>
            <person name="Orvis J."/>
            <person name="Puiu D."/>
            <person name="Melake-Berhan A."/>
            <person name="Jones K.M."/>
            <person name="Redman J."/>
            <person name="Chen G."/>
            <person name="Cahoon E.B."/>
            <person name="Gedil M."/>
            <person name="Stanke M."/>
            <person name="Haas B.J."/>
            <person name="Wortman J.R."/>
            <person name="Fraser-Liggett C.M."/>
            <person name="Ravel J."/>
            <person name="Rabinowicz P.D."/>
        </authorList>
    </citation>
    <scope>NUCLEOTIDE SEQUENCE [LARGE SCALE GENOMIC DNA]</scope>
    <source>
        <strain evidence="14">cv. Hale</strain>
    </source>
</reference>
<dbReference type="GO" id="GO:0006813">
    <property type="term" value="P:potassium ion transport"/>
    <property type="evidence" value="ECO:0007669"/>
    <property type="project" value="UniProtKB-KW"/>
</dbReference>
<comment type="subcellular location">
    <subcellularLocation>
        <location evidence="1">Membrane</location>
        <topology evidence="1">Multi-pass membrane protein</topology>
    </subcellularLocation>
</comment>
<evidence type="ECO:0000256" key="5">
    <source>
        <dbReference type="ARBA" id="ARBA00022958"/>
    </source>
</evidence>
<evidence type="ECO:0000256" key="10">
    <source>
        <dbReference type="SAM" id="Phobius"/>
    </source>
</evidence>
<feature type="transmembrane region" description="Helical" evidence="10">
    <location>
        <begin position="387"/>
        <end position="407"/>
    </location>
</feature>
<feature type="transmembrane region" description="Helical" evidence="10">
    <location>
        <begin position="176"/>
        <end position="196"/>
    </location>
</feature>
<dbReference type="GO" id="GO:0015297">
    <property type="term" value="F:antiporter activity"/>
    <property type="evidence" value="ECO:0007669"/>
    <property type="project" value="InterPro"/>
</dbReference>
<dbReference type="GO" id="GO:0006885">
    <property type="term" value="P:regulation of pH"/>
    <property type="evidence" value="ECO:0000318"/>
    <property type="project" value="GO_Central"/>
</dbReference>
<evidence type="ECO:0000256" key="8">
    <source>
        <dbReference type="ARBA" id="ARBA00023136"/>
    </source>
</evidence>
<accession>B9STD0</accession>
<dbReference type="Pfam" id="PF00999">
    <property type="entry name" value="Na_H_Exchanger"/>
    <property type="match status" value="1"/>
</dbReference>
<dbReference type="OrthoDB" id="1612738at2759"/>
<dbReference type="EMBL" id="EQ974128">
    <property type="protein sequence ID" value="EEF33127.1"/>
    <property type="molecule type" value="Genomic_DNA"/>
</dbReference>
<evidence type="ECO:0000259" key="11">
    <source>
        <dbReference type="Pfam" id="PF00999"/>
    </source>
</evidence>
<feature type="transmembrane region" description="Helical" evidence="10">
    <location>
        <begin position="208"/>
        <end position="230"/>
    </location>
</feature>
<feature type="transmembrane region" description="Helical" evidence="10">
    <location>
        <begin position="45"/>
        <end position="68"/>
    </location>
</feature>
<evidence type="ECO:0000256" key="2">
    <source>
        <dbReference type="ARBA" id="ARBA00022448"/>
    </source>
</evidence>
<keyword evidence="14" id="KW-1185">Reference proteome</keyword>
<keyword evidence="6 10" id="KW-1133">Transmembrane helix</keyword>
<evidence type="ECO:0000259" key="12">
    <source>
        <dbReference type="Pfam" id="PF23259"/>
    </source>
</evidence>
<sequence>MKTYSSPPIFVKRGNSTFVYPTVCFSYQEEKRAHGIFYKANVLEFIYPVFTIQIILAFLVSWTVYFVLRPLRQPRFVCNILAGIILGPSVLGRNKAFMETFFPPKEMLIFNTVARLGTAYLIFIIAVKMDVKTLLSSAKKIWPIGLCSYIFPFVITLIFSSAMYKELSACLKGMNMVTFLCGAISVTYFPVVAQFIEELDLLTTELGQLALSSSMLIQMTSHAITIIGVAVTRDSYIHSIYYFLAICATIILAVYVIRPAILLSIKITPEGKPIKEVYVIAILIGTLIMAVITDVMWYDFLSGALLTGLIIPDGPPLGAILVEKSELMVMEIFLPLFFVQVGYLTDVSSLQNIKAVTVVLLLVTVCCLTKIIGTLLASLYLNIKFQTALFLGLILNFKGVVDLTTFHRFQSRNILEKRCYTALVLFNLLVVAIFYPLIEFFYKPRIRLAGRYSKTKYSRALQSTPQAEELRALTCIYHENNVPGMIALLDASNHRAISPLCAYVVHVVDLVGRTAPSLLPYKGKTRMSNHDPCSSSSRIMSAFINYSKTASGRVSLQPFTMVAPFRTMHNIICNLAEENLIPFIIVPFHENQILDLNSKQKGVLQDFNSQLQAHAPCTVGILYDRGLQPRLNKCRIVVVFIGGADDREALALAIRMSGNPDMNITMLRINSAKDKDRSITEAQLDELLVKEFIDNNLNNPRILCQQVSVNDSLQMLNAVQSLRRNYDLVMVGKNSGARAFEKDLTEWVEYAELGVIGDMLASTDFYNEMTSVLVMEHCAVVNKSFSIPS</sequence>
<evidence type="ECO:0000256" key="7">
    <source>
        <dbReference type="ARBA" id="ARBA00023065"/>
    </source>
</evidence>
<dbReference type="PANTHER" id="PTHR32468:SF108">
    <property type="entry name" value="CATION_H(+) ANTIPORTER 15-LIKE"/>
    <property type="match status" value="1"/>
</dbReference>
<keyword evidence="5" id="KW-0630">Potassium</keyword>
<dbReference type="InterPro" id="IPR050794">
    <property type="entry name" value="CPA2_transporter"/>
</dbReference>
<evidence type="ECO:0000256" key="6">
    <source>
        <dbReference type="ARBA" id="ARBA00022989"/>
    </source>
</evidence>